<evidence type="ECO:0000313" key="8">
    <source>
        <dbReference type="Proteomes" id="UP000494165"/>
    </source>
</evidence>
<dbReference type="InterPro" id="IPR003959">
    <property type="entry name" value="ATPase_AAA_core"/>
</dbReference>
<proteinExistence type="inferred from homology"/>
<dbReference type="PROSITE" id="PS00674">
    <property type="entry name" value="AAA"/>
    <property type="match status" value="1"/>
</dbReference>
<organism evidence="7 8">
    <name type="scientific">Cloeon dipterum</name>
    <dbReference type="NCBI Taxonomy" id="197152"/>
    <lineage>
        <taxon>Eukaryota</taxon>
        <taxon>Metazoa</taxon>
        <taxon>Ecdysozoa</taxon>
        <taxon>Arthropoda</taxon>
        <taxon>Hexapoda</taxon>
        <taxon>Insecta</taxon>
        <taxon>Pterygota</taxon>
        <taxon>Palaeoptera</taxon>
        <taxon>Ephemeroptera</taxon>
        <taxon>Pisciforma</taxon>
        <taxon>Baetidae</taxon>
        <taxon>Cloeon</taxon>
    </lineage>
</organism>
<dbReference type="EMBL" id="CADEPI010000203">
    <property type="protein sequence ID" value="CAB3380202.1"/>
    <property type="molecule type" value="Genomic_DNA"/>
</dbReference>
<comment type="caution">
    <text evidence="7">The sequence shown here is derived from an EMBL/GenBank/DDBJ whole genome shotgun (WGS) entry which is preliminary data.</text>
</comment>
<dbReference type="Pfam" id="PF00004">
    <property type="entry name" value="AAA"/>
    <property type="match status" value="1"/>
</dbReference>
<dbReference type="InterPro" id="IPR003593">
    <property type="entry name" value="AAA+_ATPase"/>
</dbReference>
<dbReference type="SMART" id="SM00382">
    <property type="entry name" value="AAA"/>
    <property type="match status" value="1"/>
</dbReference>
<name>A0A8S1D8Y5_9INSE</name>
<gene>
    <name evidence="7" type="ORF">CLODIP_2_CD04005</name>
</gene>
<dbReference type="OrthoDB" id="5334845at2759"/>
<evidence type="ECO:0000256" key="5">
    <source>
        <dbReference type="SAM" id="MobiDB-lite"/>
    </source>
</evidence>
<protein>
    <recommendedName>
        <fullName evidence="6">AAA+ ATPase domain-containing protein</fullName>
    </recommendedName>
</protein>
<keyword evidence="2 4" id="KW-0547">Nucleotide-binding</keyword>
<dbReference type="GO" id="GO:0016197">
    <property type="term" value="P:endosomal transport"/>
    <property type="evidence" value="ECO:0007669"/>
    <property type="project" value="TreeGrafter"/>
</dbReference>
<feature type="domain" description="AAA+ ATPase" evidence="6">
    <location>
        <begin position="236"/>
        <end position="371"/>
    </location>
</feature>
<dbReference type="SUPFAM" id="SSF52540">
    <property type="entry name" value="P-loop containing nucleoside triphosphate hydrolases"/>
    <property type="match status" value="1"/>
</dbReference>
<dbReference type="Proteomes" id="UP000494165">
    <property type="component" value="Unassembled WGS sequence"/>
</dbReference>
<comment type="similarity">
    <text evidence="1 4">Belongs to the AAA ATPase family.</text>
</comment>
<evidence type="ECO:0000256" key="1">
    <source>
        <dbReference type="ARBA" id="ARBA00006914"/>
    </source>
</evidence>
<evidence type="ECO:0000256" key="2">
    <source>
        <dbReference type="ARBA" id="ARBA00022741"/>
    </source>
</evidence>
<reference evidence="7 8" key="1">
    <citation type="submission" date="2020-04" db="EMBL/GenBank/DDBJ databases">
        <authorList>
            <person name="Alioto T."/>
            <person name="Alioto T."/>
            <person name="Gomez Garrido J."/>
        </authorList>
    </citation>
    <scope>NUCLEOTIDE SEQUENCE [LARGE SCALE GENOMIC DNA]</scope>
</reference>
<keyword evidence="8" id="KW-1185">Reference proteome</keyword>
<sequence>MSENNSVEDMLSEMESDEFSMVSHLLRPPDVSVESTINENCFQNNYQQPRGESIEAMATFFRQEDQQIYDNDAEKNRDCDSLSDIWYEQLLSRCGIAGSVANQPPDQEVSLEEENIMLKRALVQILGSSATGDNSSPETLSDSLSSCKTSLSSNSTNLVSASQNCNSDGATKYKVRSEDDDASAARRRDAISSTKTTPKSQGLFEIVGLEEAKSTFHEALIMPMKFPHLFEGLRKKISSILLYGPPGTGKTYLAHSVAAEVSADFYCISSSDLLSVWLGESEKLIKELFNMKYDRGEKKIVIFIDEIDSLCKARSTDEADHSRRLKTELLVQMDASSQNDIFVICATNCPWDLDKAFLRRFQRKVYIGSPDRESRLKFLAKYESMMSCGQFVDWTEILDKTEGYTGSDLEQMAQCALLQPVRELRFAQFWKYTADGQLQPTNDQDYVAVKGTLDEFPPHLVVTRNVELADFVASLQQVAPTNSSADFEKYKNFANQSGVIC</sequence>
<evidence type="ECO:0000256" key="4">
    <source>
        <dbReference type="RuleBase" id="RU003651"/>
    </source>
</evidence>
<feature type="region of interest" description="Disordered" evidence="5">
    <location>
        <begin position="169"/>
        <end position="196"/>
    </location>
</feature>
<accession>A0A8S1D8Y5</accession>
<dbReference type="GO" id="GO:0016887">
    <property type="term" value="F:ATP hydrolysis activity"/>
    <property type="evidence" value="ECO:0007669"/>
    <property type="project" value="InterPro"/>
</dbReference>
<dbReference type="GO" id="GO:0007033">
    <property type="term" value="P:vacuole organization"/>
    <property type="evidence" value="ECO:0007669"/>
    <property type="project" value="TreeGrafter"/>
</dbReference>
<evidence type="ECO:0000256" key="3">
    <source>
        <dbReference type="ARBA" id="ARBA00022840"/>
    </source>
</evidence>
<dbReference type="Gene3D" id="1.10.8.60">
    <property type="match status" value="1"/>
</dbReference>
<evidence type="ECO:0000313" key="7">
    <source>
        <dbReference type="EMBL" id="CAB3380202.1"/>
    </source>
</evidence>
<keyword evidence="3 4" id="KW-0067">ATP-binding</keyword>
<dbReference type="PANTHER" id="PTHR23074:SF72">
    <property type="entry name" value="VACUOLAR PROTEIN SORTING-ASSOCIATED PROTEIN 4B"/>
    <property type="match status" value="1"/>
</dbReference>
<dbReference type="InterPro" id="IPR003960">
    <property type="entry name" value="ATPase_AAA_CS"/>
</dbReference>
<dbReference type="InterPro" id="IPR015415">
    <property type="entry name" value="Spast_Vps4_C"/>
</dbReference>
<dbReference type="Pfam" id="PF09336">
    <property type="entry name" value="Vps4_C"/>
    <property type="match status" value="1"/>
</dbReference>
<dbReference type="AlphaFoldDB" id="A0A8S1D8Y5"/>
<dbReference type="InterPro" id="IPR050304">
    <property type="entry name" value="MT-severing_AAA_ATPase"/>
</dbReference>
<dbReference type="Gene3D" id="3.40.50.300">
    <property type="entry name" value="P-loop containing nucleotide triphosphate hydrolases"/>
    <property type="match status" value="1"/>
</dbReference>
<dbReference type="PANTHER" id="PTHR23074">
    <property type="entry name" value="AAA DOMAIN-CONTAINING"/>
    <property type="match status" value="1"/>
</dbReference>
<dbReference type="GO" id="GO:0005524">
    <property type="term" value="F:ATP binding"/>
    <property type="evidence" value="ECO:0007669"/>
    <property type="project" value="UniProtKB-KW"/>
</dbReference>
<evidence type="ECO:0000259" key="6">
    <source>
        <dbReference type="SMART" id="SM00382"/>
    </source>
</evidence>
<dbReference type="InterPro" id="IPR027417">
    <property type="entry name" value="P-loop_NTPase"/>
</dbReference>